<dbReference type="Gene3D" id="3.30.1050.10">
    <property type="entry name" value="SCP2 sterol-binding domain"/>
    <property type="match status" value="1"/>
</dbReference>
<keyword evidence="3" id="KW-1185">Reference proteome</keyword>
<dbReference type="GO" id="GO:0005829">
    <property type="term" value="C:cytosol"/>
    <property type="evidence" value="ECO:0007669"/>
    <property type="project" value="TreeGrafter"/>
</dbReference>
<evidence type="ECO:0000313" key="3">
    <source>
        <dbReference type="Proteomes" id="UP000267535"/>
    </source>
</evidence>
<proteinExistence type="predicted"/>
<protein>
    <submittedName>
        <fullName evidence="2">SCP-2 family sterol carrier protein</fullName>
    </submittedName>
</protein>
<evidence type="ECO:0000259" key="1">
    <source>
        <dbReference type="Pfam" id="PF02036"/>
    </source>
</evidence>
<dbReference type="PANTHER" id="PTHR10094:SF25">
    <property type="entry name" value="SCP2 STEROL-BINDING DOMAIN-CONTAINING PROTEIN 1"/>
    <property type="match status" value="1"/>
</dbReference>
<dbReference type="InterPro" id="IPR036527">
    <property type="entry name" value="SCP2_sterol-bd_dom_sf"/>
</dbReference>
<dbReference type="AlphaFoldDB" id="A0A3P1STV6"/>
<dbReference type="Proteomes" id="UP000267535">
    <property type="component" value="Unassembled WGS sequence"/>
</dbReference>
<sequence length="111" mass="12439">MSEAITVKRVIEKLASRFLPENAANITSTYQFLLDDAEDFHFTIANQSLEVTTGEHPDPDITLILNSETFIRVVTGEQDGMSAFLKGQLRAEGNVMLATKLSKFFSKDKQR</sequence>
<dbReference type="InterPro" id="IPR003033">
    <property type="entry name" value="SCP2_sterol-bd_dom"/>
</dbReference>
<dbReference type="PANTHER" id="PTHR10094">
    <property type="entry name" value="STEROL CARRIER PROTEIN 2 SCP-2 FAMILY PROTEIN"/>
    <property type="match status" value="1"/>
</dbReference>
<dbReference type="OrthoDB" id="9809312at2"/>
<dbReference type="Pfam" id="PF02036">
    <property type="entry name" value="SCP2"/>
    <property type="match status" value="1"/>
</dbReference>
<evidence type="ECO:0000313" key="2">
    <source>
        <dbReference type="EMBL" id="RRD00644.1"/>
    </source>
</evidence>
<accession>A0A3P1STV6</accession>
<dbReference type="RefSeq" id="WP_124925226.1">
    <property type="nucleotide sequence ID" value="NZ_BMOH01000003.1"/>
</dbReference>
<reference evidence="2 3" key="1">
    <citation type="submission" date="2018-11" db="EMBL/GenBank/DDBJ databases">
        <title>The draft genome sequence of Amphritea balenae JAMM 1525T.</title>
        <authorList>
            <person name="Fang Z."/>
            <person name="Zhang Y."/>
            <person name="Han X."/>
        </authorList>
    </citation>
    <scope>NUCLEOTIDE SEQUENCE [LARGE SCALE GENOMIC DNA]</scope>
    <source>
        <strain evidence="2 3">JAMM 1525</strain>
    </source>
</reference>
<gene>
    <name evidence="2" type="ORF">EHS89_06050</name>
</gene>
<comment type="caution">
    <text evidence="2">The sequence shown here is derived from an EMBL/GenBank/DDBJ whole genome shotgun (WGS) entry which is preliminary data.</text>
</comment>
<feature type="domain" description="SCP2" evidence="1">
    <location>
        <begin position="19"/>
        <end position="105"/>
    </location>
</feature>
<organism evidence="2 3">
    <name type="scientific">Amphritea balenae</name>
    <dbReference type="NCBI Taxonomy" id="452629"/>
    <lineage>
        <taxon>Bacteria</taxon>
        <taxon>Pseudomonadati</taxon>
        <taxon>Pseudomonadota</taxon>
        <taxon>Gammaproteobacteria</taxon>
        <taxon>Oceanospirillales</taxon>
        <taxon>Oceanospirillaceae</taxon>
        <taxon>Amphritea</taxon>
    </lineage>
</organism>
<name>A0A3P1STV6_9GAMM</name>
<dbReference type="SUPFAM" id="SSF55718">
    <property type="entry name" value="SCP-like"/>
    <property type="match status" value="1"/>
</dbReference>
<dbReference type="EMBL" id="RQXV01000002">
    <property type="protein sequence ID" value="RRD00644.1"/>
    <property type="molecule type" value="Genomic_DNA"/>
</dbReference>